<dbReference type="InterPro" id="IPR041685">
    <property type="entry name" value="AAA_GajA/Old/RecF-like"/>
</dbReference>
<gene>
    <name evidence="2" type="ORF">DXA63_15475</name>
</gene>
<dbReference type="EMBL" id="QSCI01000127">
    <property type="protein sequence ID" value="RGX89048.1"/>
    <property type="molecule type" value="Genomic_DNA"/>
</dbReference>
<organism evidence="2 3">
    <name type="scientific">Segatella copri</name>
    <dbReference type="NCBI Taxonomy" id="165179"/>
    <lineage>
        <taxon>Bacteria</taxon>
        <taxon>Pseudomonadati</taxon>
        <taxon>Bacteroidota</taxon>
        <taxon>Bacteroidia</taxon>
        <taxon>Bacteroidales</taxon>
        <taxon>Prevotellaceae</taxon>
        <taxon>Segatella</taxon>
    </lineage>
</organism>
<dbReference type="Gene3D" id="3.40.50.300">
    <property type="entry name" value="P-loop containing nucleotide triphosphate hydrolases"/>
    <property type="match status" value="1"/>
</dbReference>
<feature type="domain" description="Endonuclease GajA/Old nuclease/RecF-like AAA" evidence="1">
    <location>
        <begin position="1"/>
        <end position="51"/>
    </location>
</feature>
<dbReference type="Pfam" id="PF13175">
    <property type="entry name" value="AAA_15"/>
    <property type="match status" value="1"/>
</dbReference>
<dbReference type="AlphaFoldDB" id="A0AA92UJG1"/>
<evidence type="ECO:0000313" key="3">
    <source>
        <dbReference type="Proteomes" id="UP000285604"/>
    </source>
</evidence>
<reference evidence="2 3" key="1">
    <citation type="submission" date="2018-08" db="EMBL/GenBank/DDBJ databases">
        <title>A genome reference for cultivated species of the human gut microbiota.</title>
        <authorList>
            <person name="Zou Y."/>
            <person name="Xue W."/>
            <person name="Luo G."/>
        </authorList>
    </citation>
    <scope>NUCLEOTIDE SEQUENCE [LARGE SCALE GENOMIC DNA]</scope>
    <source>
        <strain evidence="2 3">OF03-3</strain>
    </source>
</reference>
<proteinExistence type="predicted"/>
<evidence type="ECO:0000259" key="1">
    <source>
        <dbReference type="Pfam" id="PF13175"/>
    </source>
</evidence>
<evidence type="ECO:0000313" key="2">
    <source>
        <dbReference type="EMBL" id="RGX89048.1"/>
    </source>
</evidence>
<accession>A0AA92UJG1</accession>
<sequence>MLRLLHIDNYKIHKHLRLELGNLTVLTGLNSSGKSSVIQSLLLLRQSYQQNVLNEGLSLNGDLLSIGLCRDALCQMADEDYMSFGIDGGHGLSTWRWDASDGVLGKDFFSLLQGPDPKMLHESSLFTNNFQYISAARQEPSESYPLNTNMVESRRQLSQKYGKCELTAHFLYHFGVAKKLSVLPGLVHRAGESAELLAQVSSWERVISPMSLLPQRKETSLIR</sequence>
<dbReference type="Proteomes" id="UP000285604">
    <property type="component" value="Unassembled WGS sequence"/>
</dbReference>
<protein>
    <recommendedName>
        <fullName evidence="1">Endonuclease GajA/Old nuclease/RecF-like AAA domain-containing protein</fullName>
    </recommendedName>
</protein>
<name>A0AA92UJG1_9BACT</name>
<dbReference type="SUPFAM" id="SSF52540">
    <property type="entry name" value="P-loop containing nucleoside triphosphate hydrolases"/>
    <property type="match status" value="1"/>
</dbReference>
<comment type="caution">
    <text evidence="2">The sequence shown here is derived from an EMBL/GenBank/DDBJ whole genome shotgun (WGS) entry which is preliminary data.</text>
</comment>
<dbReference type="InterPro" id="IPR027417">
    <property type="entry name" value="P-loop_NTPase"/>
</dbReference>